<dbReference type="EMBL" id="JH159157">
    <property type="protein sequence ID" value="EGZ12383.1"/>
    <property type="molecule type" value="Genomic_DNA"/>
</dbReference>
<name>G4ZWF5_PHYSP</name>
<feature type="non-terminal residue" evidence="2">
    <location>
        <position position="1"/>
    </location>
</feature>
<evidence type="ECO:0000313" key="2">
    <source>
        <dbReference type="EMBL" id="EGZ12383.1"/>
    </source>
</evidence>
<dbReference type="InParanoid" id="G4ZWF5"/>
<dbReference type="RefSeq" id="XP_009532716.1">
    <property type="nucleotide sequence ID" value="XM_009534421.1"/>
</dbReference>
<dbReference type="OMA" id="RIYSKVW"/>
<reference evidence="2 3" key="1">
    <citation type="journal article" date="2006" name="Science">
        <title>Phytophthora genome sequences uncover evolutionary origins and mechanisms of pathogenesis.</title>
        <authorList>
            <person name="Tyler B.M."/>
            <person name="Tripathy S."/>
            <person name="Zhang X."/>
            <person name="Dehal P."/>
            <person name="Jiang R.H."/>
            <person name="Aerts A."/>
            <person name="Arredondo F.D."/>
            <person name="Baxter L."/>
            <person name="Bensasson D."/>
            <person name="Beynon J.L."/>
            <person name="Chapman J."/>
            <person name="Damasceno C.M."/>
            <person name="Dorrance A.E."/>
            <person name="Dou D."/>
            <person name="Dickerman A.W."/>
            <person name="Dubchak I.L."/>
            <person name="Garbelotto M."/>
            <person name="Gijzen M."/>
            <person name="Gordon S.G."/>
            <person name="Govers F."/>
            <person name="Grunwald N.J."/>
            <person name="Huang W."/>
            <person name="Ivors K.L."/>
            <person name="Jones R.W."/>
            <person name="Kamoun S."/>
            <person name="Krampis K."/>
            <person name="Lamour K.H."/>
            <person name="Lee M.K."/>
            <person name="McDonald W.H."/>
            <person name="Medina M."/>
            <person name="Meijer H.J."/>
            <person name="Nordberg E.K."/>
            <person name="Maclean D.J."/>
            <person name="Ospina-Giraldo M.D."/>
            <person name="Morris P.F."/>
            <person name="Phuntumart V."/>
            <person name="Putnam N.H."/>
            <person name="Rash S."/>
            <person name="Rose J.K."/>
            <person name="Sakihama Y."/>
            <person name="Salamov A.A."/>
            <person name="Savidor A."/>
            <person name="Scheuring C.F."/>
            <person name="Smith B.M."/>
            <person name="Sobral B.W."/>
            <person name="Terry A."/>
            <person name="Torto-Alalibo T.A."/>
            <person name="Win J."/>
            <person name="Xu Z."/>
            <person name="Zhang H."/>
            <person name="Grigoriev I.V."/>
            <person name="Rokhsar D.S."/>
            <person name="Boore J.L."/>
        </authorList>
    </citation>
    <scope>NUCLEOTIDE SEQUENCE [LARGE SCALE GENOMIC DNA]</scope>
    <source>
        <strain evidence="2 3">P6497</strain>
    </source>
</reference>
<dbReference type="Proteomes" id="UP000002640">
    <property type="component" value="Unassembled WGS sequence"/>
</dbReference>
<gene>
    <name evidence="2" type="ORF">PHYSODRAFT_461124</name>
</gene>
<proteinExistence type="predicted"/>
<sequence>HQTIAVVHAIMSAVHGVCILSMLGGSLWQRSLAFTPWSSCAADSDNEDSTKVRSNTVFESLSTIYDRVTAPFAVESDYFYAVLICREVVETALQTAQAHRMSILLPRVMLNRFYFVLLAVNCLSAVVLHSLFFKNNEARRRFACIVLDCALDLVACMGV</sequence>
<organism evidence="2 3">
    <name type="scientific">Phytophthora sojae (strain P6497)</name>
    <name type="common">Soybean stem and root rot agent</name>
    <name type="synonym">Phytophthora megasperma f. sp. glycines</name>
    <dbReference type="NCBI Taxonomy" id="1094619"/>
    <lineage>
        <taxon>Eukaryota</taxon>
        <taxon>Sar</taxon>
        <taxon>Stramenopiles</taxon>
        <taxon>Oomycota</taxon>
        <taxon>Peronosporomycetes</taxon>
        <taxon>Peronosporales</taxon>
        <taxon>Peronosporaceae</taxon>
        <taxon>Phytophthora</taxon>
    </lineage>
</organism>
<dbReference type="AlphaFoldDB" id="G4ZWF5"/>
<feature type="transmembrane region" description="Helical" evidence="1">
    <location>
        <begin position="7"/>
        <end position="28"/>
    </location>
</feature>
<feature type="non-terminal residue" evidence="2">
    <location>
        <position position="159"/>
    </location>
</feature>
<dbReference type="GeneID" id="20653250"/>
<evidence type="ECO:0000313" key="3">
    <source>
        <dbReference type="Proteomes" id="UP000002640"/>
    </source>
</evidence>
<keyword evidence="1" id="KW-0812">Transmembrane</keyword>
<evidence type="ECO:0000256" key="1">
    <source>
        <dbReference type="SAM" id="Phobius"/>
    </source>
</evidence>
<keyword evidence="1" id="KW-1133">Transmembrane helix</keyword>
<feature type="transmembrane region" description="Helical" evidence="1">
    <location>
        <begin position="113"/>
        <end position="133"/>
    </location>
</feature>
<keyword evidence="1" id="KW-0472">Membrane</keyword>
<keyword evidence="3" id="KW-1185">Reference proteome</keyword>
<dbReference type="KEGG" id="psoj:PHYSODRAFT_461124"/>
<protein>
    <recommendedName>
        <fullName evidence="4">Transmembrane protein</fullName>
    </recommendedName>
</protein>
<evidence type="ECO:0008006" key="4">
    <source>
        <dbReference type="Google" id="ProtNLM"/>
    </source>
</evidence>
<accession>G4ZWF5</accession>